<dbReference type="KEGG" id="apol:K9D25_15670"/>
<accession>A0A9E6ZU84</accession>
<gene>
    <name evidence="1" type="ORF">K9D25_15670</name>
</gene>
<dbReference type="AlphaFoldDB" id="A0A9E6ZU84"/>
<evidence type="ECO:0000313" key="2">
    <source>
        <dbReference type="Proteomes" id="UP000831684"/>
    </source>
</evidence>
<dbReference type="EMBL" id="CP083239">
    <property type="protein sequence ID" value="UOK70157.1"/>
    <property type="molecule type" value="Genomic_DNA"/>
</dbReference>
<dbReference type="Proteomes" id="UP000831684">
    <property type="component" value="Chromosome"/>
</dbReference>
<reference evidence="1" key="1">
    <citation type="submission" date="2021-09" db="EMBL/GenBank/DDBJ databases">
        <title>Network and meta-omics reveal the key degrader and cooperation patterns in an efficient 1,4-dioxane-degrading microbial community.</title>
        <authorList>
            <person name="Dai C."/>
        </authorList>
    </citation>
    <scope>NUCLEOTIDE SEQUENCE</scope>
    <source>
        <strain evidence="1">ZM13</strain>
    </source>
</reference>
<organism evidence="1 2">
    <name type="scientific">Ancylobacter polymorphus</name>
    <dbReference type="NCBI Taxonomy" id="223390"/>
    <lineage>
        <taxon>Bacteria</taxon>
        <taxon>Pseudomonadati</taxon>
        <taxon>Pseudomonadota</taxon>
        <taxon>Alphaproteobacteria</taxon>
        <taxon>Hyphomicrobiales</taxon>
        <taxon>Xanthobacteraceae</taxon>
        <taxon>Ancylobacter</taxon>
    </lineage>
</organism>
<evidence type="ECO:0000313" key="1">
    <source>
        <dbReference type="EMBL" id="UOK70157.1"/>
    </source>
</evidence>
<dbReference type="RefSeq" id="WP_244376561.1">
    <property type="nucleotide sequence ID" value="NZ_CP083239.1"/>
</dbReference>
<name>A0A9E6ZU84_9HYPH</name>
<proteinExistence type="predicted"/>
<protein>
    <submittedName>
        <fullName evidence="1">Uncharacterized protein</fullName>
    </submittedName>
</protein>
<sequence>MPEMTWMSKQDAVTSIDMCAYQLQELGKLLDAQSHSINTAPLITFILIHLNDVLQKASKLGRRITFKDDVGRHKDVTELIRVARNACCHISSPEHLIDGNKFTFNLIAGICPDAIVIDGRSFGCEYNDDAAIYYGATRVYLKRHIVRAINEVTMVFDPDGQFARRGAPPR</sequence>